<organism evidence="1 2">
    <name type="scientific">Brassica campestris</name>
    <name type="common">Field mustard</name>
    <dbReference type="NCBI Taxonomy" id="3711"/>
    <lineage>
        <taxon>Eukaryota</taxon>
        <taxon>Viridiplantae</taxon>
        <taxon>Streptophyta</taxon>
        <taxon>Embryophyta</taxon>
        <taxon>Tracheophyta</taxon>
        <taxon>Spermatophyta</taxon>
        <taxon>Magnoliopsida</taxon>
        <taxon>eudicotyledons</taxon>
        <taxon>Gunneridae</taxon>
        <taxon>Pentapetalae</taxon>
        <taxon>rosids</taxon>
        <taxon>malvids</taxon>
        <taxon>Brassicales</taxon>
        <taxon>Brassicaceae</taxon>
        <taxon>Brassiceae</taxon>
        <taxon>Brassica</taxon>
    </lineage>
</organism>
<dbReference type="AlphaFoldDB" id="A0A8D9H184"/>
<name>A0A8D9H184_BRACM</name>
<protein>
    <submittedName>
        <fullName evidence="1">Uncharacterized protein</fullName>
    </submittedName>
</protein>
<reference evidence="1 2" key="1">
    <citation type="submission" date="2021-07" db="EMBL/GenBank/DDBJ databases">
        <authorList>
            <consortium name="Genoscope - CEA"/>
            <person name="William W."/>
        </authorList>
    </citation>
    <scope>NUCLEOTIDE SEQUENCE [LARGE SCALE GENOMIC DNA]</scope>
</reference>
<dbReference type="Proteomes" id="UP000694005">
    <property type="component" value="Chromosome A01"/>
</dbReference>
<dbReference type="EMBL" id="LS974617">
    <property type="protein sequence ID" value="CAG7889789.1"/>
    <property type="molecule type" value="Genomic_DNA"/>
</dbReference>
<dbReference type="Gramene" id="A01p38650.2_BraZ1">
    <property type="protein sequence ID" value="A01p38650.2_BraZ1.CDS"/>
    <property type="gene ID" value="A01g38650.2_BraZ1"/>
</dbReference>
<evidence type="ECO:0000313" key="1">
    <source>
        <dbReference type="EMBL" id="CAG7889789.1"/>
    </source>
</evidence>
<evidence type="ECO:0000313" key="2">
    <source>
        <dbReference type="Proteomes" id="UP000694005"/>
    </source>
</evidence>
<gene>
    <name evidence="1" type="ORF">BRAPAZ1V2_A01P38650.2</name>
</gene>
<proteinExistence type="predicted"/>
<sequence length="147" mass="16962">MHILTYTYIHMHTFICTHTYIHSYAHIHSYAYIHTYIHCKSSQQDQWLLRLLIAVVMADQGQMFVKETSCDNCTTGCDDSTIKSSHEKAAYGASSRLQIVMIHLSEDISWSVFHNSLSTGISPFQATLPSKLFPLRSLLFTLYMYFQ</sequence>
<accession>A0A8D9H184</accession>